<dbReference type="InterPro" id="IPR002088">
    <property type="entry name" value="Prenyl_trans_a"/>
</dbReference>
<evidence type="ECO:0000256" key="7">
    <source>
        <dbReference type="ARBA" id="ARBA00022737"/>
    </source>
</evidence>
<feature type="compositionally biased region" description="Polar residues" evidence="17">
    <location>
        <begin position="1"/>
        <end position="10"/>
    </location>
</feature>
<evidence type="ECO:0000313" key="18">
    <source>
        <dbReference type="EMBL" id="KAF0914084.1"/>
    </source>
</evidence>
<sequence length="336" mass="38605">MAPSSTSSEGATDEWVPPSRRPELADVVPVPQDDGPHPVVPIAYRDEFREVMDYFRALYFAGERSVRALHLTAEAIDLNPGNYTVWHFRRLVLEALEANLQEEMNFVDQIAECNPKNYQIWHHKRWLVEKLGPGIANKEHEFTRKILAMDAKNYHAWSHRQWVLQALGGWETELQYCNQLLEEDVFNNSAWNQRYLVITRSPFLGGLAAMRDSEVDYTIEAILANPQNESPWRYLKGLYKGENDFLMADERISDVCLKVLKNDSTCVFALSLLLDLLQIGLQPSDELRGTVEAMKNSDPEIADADLATAICLILQKCDPLRINYWSWYRTTISSQI</sequence>
<keyword evidence="5" id="KW-0637">Prenyltransferase</keyword>
<evidence type="ECO:0000256" key="4">
    <source>
        <dbReference type="ARBA" id="ARBA00012702"/>
    </source>
</evidence>
<dbReference type="FunFam" id="1.25.40.120:FF:000004">
    <property type="entry name" value="Protein farnesyltransferase/geranylgeranyltransferase type-1 subunit alpha"/>
    <property type="match status" value="1"/>
</dbReference>
<comment type="similarity">
    <text evidence="2">Belongs to the protein prenyltransferase subunit alpha family.</text>
</comment>
<name>A0A6G1DPS1_9ORYZ</name>
<evidence type="ECO:0000256" key="1">
    <source>
        <dbReference type="ARBA" id="ARBA00001946"/>
    </source>
</evidence>
<dbReference type="GO" id="GO:0004662">
    <property type="term" value="F:CAAX-protein geranylgeranyltransferase activity"/>
    <property type="evidence" value="ECO:0007669"/>
    <property type="project" value="UniProtKB-EC"/>
</dbReference>
<proteinExistence type="inferred from homology"/>
<dbReference type="GO" id="GO:0005965">
    <property type="term" value="C:protein farnesyltransferase complex"/>
    <property type="evidence" value="ECO:0007669"/>
    <property type="project" value="TreeGrafter"/>
</dbReference>
<dbReference type="AlphaFoldDB" id="A0A6G1DPS1"/>
<comment type="caution">
    <text evidence="18">The sequence shown here is derived from an EMBL/GenBank/DDBJ whole genome shotgun (WGS) entry which is preliminary data.</text>
</comment>
<evidence type="ECO:0000256" key="5">
    <source>
        <dbReference type="ARBA" id="ARBA00022602"/>
    </source>
</evidence>
<dbReference type="EC" id="2.5.1.59" evidence="3"/>
<feature type="region of interest" description="Disordered" evidence="17">
    <location>
        <begin position="1"/>
        <end position="24"/>
    </location>
</feature>
<dbReference type="Gene3D" id="1.25.40.120">
    <property type="entry name" value="Protein prenylyltransferase"/>
    <property type="match status" value="1"/>
</dbReference>
<keyword evidence="7" id="KW-0677">Repeat</keyword>
<evidence type="ECO:0000256" key="9">
    <source>
        <dbReference type="ARBA" id="ARBA00040965"/>
    </source>
</evidence>
<gene>
    <name evidence="18" type="ORF">E2562_026494</name>
</gene>
<comment type="cofactor">
    <cofactor evidence="1">
        <name>Mg(2+)</name>
        <dbReference type="ChEBI" id="CHEBI:18420"/>
    </cofactor>
</comment>
<evidence type="ECO:0000256" key="17">
    <source>
        <dbReference type="SAM" id="MobiDB-lite"/>
    </source>
</evidence>
<dbReference type="SUPFAM" id="SSF48439">
    <property type="entry name" value="Protein prenylyltransferase"/>
    <property type="match status" value="1"/>
</dbReference>
<evidence type="ECO:0000256" key="12">
    <source>
        <dbReference type="ARBA" id="ARBA00043086"/>
    </source>
</evidence>
<evidence type="ECO:0000256" key="16">
    <source>
        <dbReference type="ARBA" id="ARBA00055749"/>
    </source>
</evidence>
<evidence type="ECO:0000256" key="15">
    <source>
        <dbReference type="ARBA" id="ARBA00050428"/>
    </source>
</evidence>
<keyword evidence="19" id="KW-1185">Reference proteome</keyword>
<keyword evidence="6" id="KW-0808">Transferase</keyword>
<organism evidence="18 19">
    <name type="scientific">Oryza meyeriana var. granulata</name>
    <dbReference type="NCBI Taxonomy" id="110450"/>
    <lineage>
        <taxon>Eukaryota</taxon>
        <taxon>Viridiplantae</taxon>
        <taxon>Streptophyta</taxon>
        <taxon>Embryophyta</taxon>
        <taxon>Tracheophyta</taxon>
        <taxon>Spermatophyta</taxon>
        <taxon>Magnoliopsida</taxon>
        <taxon>Liliopsida</taxon>
        <taxon>Poales</taxon>
        <taxon>Poaceae</taxon>
        <taxon>BOP clade</taxon>
        <taxon>Oryzoideae</taxon>
        <taxon>Oryzeae</taxon>
        <taxon>Oryzinae</taxon>
        <taxon>Oryza</taxon>
        <taxon>Oryza meyeriana</taxon>
    </lineage>
</organism>
<evidence type="ECO:0000256" key="14">
    <source>
        <dbReference type="ARBA" id="ARBA00050225"/>
    </source>
</evidence>
<dbReference type="Proteomes" id="UP000479710">
    <property type="component" value="Unassembled WGS sequence"/>
</dbReference>
<dbReference type="EMBL" id="SPHZ02000006">
    <property type="protein sequence ID" value="KAF0914084.1"/>
    <property type="molecule type" value="Genomic_DNA"/>
</dbReference>
<dbReference type="Pfam" id="PF01239">
    <property type="entry name" value="PPTA"/>
    <property type="match status" value="5"/>
</dbReference>
<evidence type="ECO:0000256" key="10">
    <source>
        <dbReference type="ARBA" id="ARBA00041392"/>
    </source>
</evidence>
<comment type="catalytic activity">
    <reaction evidence="14">
        <text>L-cysteinyl-[protein] + (2E,6E)-farnesyl diphosphate = S-(2E,6E)-farnesyl-L-cysteinyl-[protein] + diphosphate</text>
        <dbReference type="Rhea" id="RHEA:13345"/>
        <dbReference type="Rhea" id="RHEA-COMP:10131"/>
        <dbReference type="Rhea" id="RHEA-COMP:11535"/>
        <dbReference type="ChEBI" id="CHEBI:29950"/>
        <dbReference type="ChEBI" id="CHEBI:33019"/>
        <dbReference type="ChEBI" id="CHEBI:86019"/>
        <dbReference type="ChEBI" id="CHEBI:175763"/>
        <dbReference type="EC" id="2.5.1.58"/>
    </reaction>
</comment>
<evidence type="ECO:0000256" key="3">
    <source>
        <dbReference type="ARBA" id="ARBA00012700"/>
    </source>
</evidence>
<evidence type="ECO:0000256" key="11">
    <source>
        <dbReference type="ARBA" id="ARBA00042436"/>
    </source>
</evidence>
<dbReference type="PANTHER" id="PTHR11129">
    <property type="entry name" value="PROTEIN FARNESYLTRANSFERASE ALPHA SUBUNIT/RAB GERANYLGERANYL TRANSFERASE ALPHA SUBUNIT"/>
    <property type="match status" value="1"/>
</dbReference>
<protein>
    <recommendedName>
        <fullName evidence="9">Protein farnesyltransferase/geranylgeranyltransferase type-1 subunit alpha</fullName>
        <ecNumber evidence="4">2.5.1.58</ecNumber>
        <ecNumber evidence="3">2.5.1.59</ecNumber>
    </recommendedName>
    <alternativeName>
        <fullName evidence="12">CAAX farnesyltransferase subunit alpha</fullName>
    </alternativeName>
    <alternativeName>
        <fullName evidence="11">FTase-alpha</fullName>
    </alternativeName>
    <alternativeName>
        <fullName evidence="10">Ras proteins prenyltransferase subunit alpha</fullName>
    </alternativeName>
    <alternativeName>
        <fullName evidence="13">Type I protein geranyl-geranyltransferase subunit alpha</fullName>
    </alternativeName>
</protein>
<comment type="catalytic activity">
    <reaction evidence="15">
        <text>geranylgeranyl diphosphate + L-cysteinyl-[protein] = S-geranylgeranyl-L-cysteinyl-[protein] + diphosphate</text>
        <dbReference type="Rhea" id="RHEA:21240"/>
        <dbReference type="Rhea" id="RHEA-COMP:10131"/>
        <dbReference type="Rhea" id="RHEA-COMP:11537"/>
        <dbReference type="ChEBI" id="CHEBI:29950"/>
        <dbReference type="ChEBI" id="CHEBI:33019"/>
        <dbReference type="ChEBI" id="CHEBI:57533"/>
        <dbReference type="ChEBI" id="CHEBI:86021"/>
        <dbReference type="EC" id="2.5.1.59"/>
    </reaction>
</comment>
<dbReference type="PANTHER" id="PTHR11129:SF1">
    <property type="entry name" value="PROTEIN FARNESYLTRANSFERASE_GERANYLGERANYLTRANSFERASE TYPE-1 SUBUNIT ALPHA"/>
    <property type="match status" value="1"/>
</dbReference>
<dbReference type="EC" id="2.5.1.58" evidence="4"/>
<accession>A0A6G1DPS1</accession>
<dbReference type="PROSITE" id="PS51147">
    <property type="entry name" value="PFTA"/>
    <property type="match status" value="5"/>
</dbReference>
<dbReference type="OrthoDB" id="272289at2759"/>
<keyword evidence="8" id="KW-0460">Magnesium</keyword>
<evidence type="ECO:0000256" key="8">
    <source>
        <dbReference type="ARBA" id="ARBA00022842"/>
    </source>
</evidence>
<evidence type="ECO:0000256" key="6">
    <source>
        <dbReference type="ARBA" id="ARBA00022679"/>
    </source>
</evidence>
<evidence type="ECO:0000313" key="19">
    <source>
        <dbReference type="Proteomes" id="UP000479710"/>
    </source>
</evidence>
<dbReference type="GO" id="GO:0004660">
    <property type="term" value="F:protein farnesyltransferase activity"/>
    <property type="evidence" value="ECO:0007669"/>
    <property type="project" value="UniProtKB-EC"/>
</dbReference>
<reference evidence="18 19" key="1">
    <citation type="submission" date="2019-11" db="EMBL/GenBank/DDBJ databases">
        <title>Whole genome sequence of Oryza granulata.</title>
        <authorList>
            <person name="Li W."/>
        </authorList>
    </citation>
    <scope>NUCLEOTIDE SEQUENCE [LARGE SCALE GENOMIC DNA]</scope>
    <source>
        <strain evidence="19">cv. Menghai</strain>
        <tissue evidence="18">Leaf</tissue>
    </source>
</reference>
<evidence type="ECO:0000256" key="13">
    <source>
        <dbReference type="ARBA" id="ARBA00043219"/>
    </source>
</evidence>
<dbReference type="GO" id="GO:0005953">
    <property type="term" value="C:CAAX-protein geranylgeranyltransferase complex"/>
    <property type="evidence" value="ECO:0007669"/>
    <property type="project" value="TreeGrafter"/>
</dbReference>
<evidence type="ECO:0000256" key="2">
    <source>
        <dbReference type="ARBA" id="ARBA00006734"/>
    </source>
</evidence>
<comment type="function">
    <text evidence="16">Essential subunit of both the farnesyltransferase and the geranylgeranyltransferase complex. Contributes to the transfer of a farnesyl or geranylgeranyl moiety from farnesyl or geranylgeranyl diphosphate to a cysteine at the fourth position from the C-terminus of several proteins having the C-terminal sequence Cys-aliphatic-aliphatic-X.</text>
</comment>